<protein>
    <submittedName>
        <fullName evidence="1">TIM29 translocase</fullName>
    </submittedName>
</protein>
<dbReference type="Pfam" id="PF10171">
    <property type="entry name" value="Tim29"/>
    <property type="match status" value="1"/>
</dbReference>
<evidence type="ECO:0000313" key="2">
    <source>
        <dbReference type="Proteomes" id="UP000546235"/>
    </source>
</evidence>
<dbReference type="GO" id="GO:0045039">
    <property type="term" value="P:protein insertion into mitochondrial inner membrane"/>
    <property type="evidence" value="ECO:0007669"/>
    <property type="project" value="TreeGrafter"/>
</dbReference>
<dbReference type="InterPro" id="IPR019322">
    <property type="entry name" value="TIMM29"/>
</dbReference>
<comment type="caution">
    <text evidence="1">The sequence shown here is derived from an EMBL/GenBank/DDBJ whole genome shotgun (WGS) entry which is preliminary data.</text>
</comment>
<keyword evidence="2" id="KW-1185">Reference proteome</keyword>
<dbReference type="GO" id="GO:0042721">
    <property type="term" value="C:TIM22 mitochondrial import inner membrane insertion complex"/>
    <property type="evidence" value="ECO:0007669"/>
    <property type="project" value="InterPro"/>
</dbReference>
<accession>A0A7K6T730</accession>
<proteinExistence type="predicted"/>
<gene>
    <name evidence="1" type="primary">Timm29</name>
    <name evidence="1" type="ORF">CALNIC_R15569</name>
</gene>
<evidence type="ECO:0000313" key="1">
    <source>
        <dbReference type="EMBL" id="NWX05666.1"/>
    </source>
</evidence>
<dbReference type="PANTHER" id="PTHR21435">
    <property type="entry name" value="MITOCHONDRIAL IMPORT INNER MEMBRANE TRANSLOCASE SUBUNIT TIM29"/>
    <property type="match status" value="1"/>
</dbReference>
<feature type="non-terminal residue" evidence="1">
    <location>
        <position position="79"/>
    </location>
</feature>
<reference evidence="1 2" key="1">
    <citation type="submission" date="2019-09" db="EMBL/GenBank/DDBJ databases">
        <title>Bird 10,000 Genomes (B10K) Project - Family phase.</title>
        <authorList>
            <person name="Zhang G."/>
        </authorList>
    </citation>
    <scope>NUCLEOTIDE SEQUENCE [LARGE SCALE GENOMIC DNA]</scope>
    <source>
        <strain evidence="1">OUT-0007</strain>
        <tissue evidence="1">Blood</tissue>
    </source>
</reference>
<dbReference type="EMBL" id="VZSB01002001">
    <property type="protein sequence ID" value="NWX05666.1"/>
    <property type="molecule type" value="Genomic_DNA"/>
</dbReference>
<name>A0A7K6T730_CALNI</name>
<dbReference type="AlphaFoldDB" id="A0A7K6T730"/>
<feature type="non-terminal residue" evidence="1">
    <location>
        <position position="1"/>
    </location>
</feature>
<organism evidence="1 2">
    <name type="scientific">Caloenas nicobarica</name>
    <name type="common">Nicobar pigeon</name>
    <dbReference type="NCBI Taxonomy" id="187106"/>
    <lineage>
        <taxon>Eukaryota</taxon>
        <taxon>Metazoa</taxon>
        <taxon>Chordata</taxon>
        <taxon>Craniata</taxon>
        <taxon>Vertebrata</taxon>
        <taxon>Euteleostomi</taxon>
        <taxon>Archelosauria</taxon>
        <taxon>Archosauria</taxon>
        <taxon>Dinosauria</taxon>
        <taxon>Saurischia</taxon>
        <taxon>Theropoda</taxon>
        <taxon>Coelurosauria</taxon>
        <taxon>Aves</taxon>
        <taxon>Neognathae</taxon>
        <taxon>Neoaves</taxon>
        <taxon>Columbimorphae</taxon>
        <taxon>Columbiformes</taxon>
        <taxon>Columbidae</taxon>
        <taxon>Caloenas</taxon>
    </lineage>
</organism>
<sequence length="79" mass="9530">AAVVYESPRAAGTAAYAQRCQYLRPPWWEAPRRVLDVGFLGRWWLLRRRLRDYDVNDEEFAALPERLRRLRPHQLRSHQ</sequence>
<dbReference type="Proteomes" id="UP000546235">
    <property type="component" value="Unassembled WGS sequence"/>
</dbReference>
<dbReference type="PANTHER" id="PTHR21435:SF1">
    <property type="entry name" value="MITOCHONDRIAL IMPORT INNER MEMBRANE TRANSLOCASE SUBUNIT TIM29"/>
    <property type="match status" value="1"/>
</dbReference>